<keyword evidence="4" id="KW-0496">Mitochondrion</keyword>
<dbReference type="InterPro" id="IPR003788">
    <property type="entry name" value="NDUFAF7"/>
</dbReference>
<dbReference type="InterPro" id="IPR038375">
    <property type="entry name" value="NDUFAF7_sf"/>
</dbReference>
<gene>
    <name evidence="5" type="ORF">B2A_08082</name>
</gene>
<dbReference type="SUPFAM" id="SSF53335">
    <property type="entry name" value="S-adenosyl-L-methionine-dependent methyltransferases"/>
    <property type="match status" value="1"/>
</dbReference>
<reference evidence="5" key="1">
    <citation type="submission" date="2013-08" db="EMBL/GenBank/DDBJ databases">
        <authorList>
            <person name="Mendez C."/>
            <person name="Richter M."/>
            <person name="Ferrer M."/>
            <person name="Sanchez J."/>
        </authorList>
    </citation>
    <scope>NUCLEOTIDE SEQUENCE</scope>
</reference>
<keyword evidence="2" id="KW-0489">Methyltransferase</keyword>
<evidence type="ECO:0000256" key="3">
    <source>
        <dbReference type="ARBA" id="ARBA00022679"/>
    </source>
</evidence>
<dbReference type="GO" id="GO:0005739">
    <property type="term" value="C:mitochondrion"/>
    <property type="evidence" value="ECO:0007669"/>
    <property type="project" value="UniProtKB-SubCell"/>
</dbReference>
<keyword evidence="3" id="KW-0808">Transferase</keyword>
<dbReference type="Pfam" id="PF02636">
    <property type="entry name" value="Methyltransf_28"/>
    <property type="match status" value="1"/>
</dbReference>
<sequence length="214" mass="23125">MRGGEVYEEHVALDGAGGFMRVDRPADALTSAAVRHLERALGQSFADGYRSELLPQMPYWMQAVAGALQAGLALFIDYGYPRAEYYLPQRANGTLRAFYRHRMHADVFFHPGLQDLTASVDFSALAEAGRGAGLELAAYVPQGQFLLAAGLGEVHAEAATGLDAAGLYALAQEIKRLMLPEAMGERFQAMLFARGLAAAALPAELLLADRRARL</sequence>
<dbReference type="PANTHER" id="PTHR12049">
    <property type="entry name" value="PROTEIN ARGININE METHYLTRANSFERASE NDUFAF7, MITOCHONDRIAL"/>
    <property type="match status" value="1"/>
</dbReference>
<comment type="caution">
    <text evidence="5">The sequence shown here is derived from an EMBL/GenBank/DDBJ whole genome shotgun (WGS) entry which is preliminary data.</text>
</comment>
<accession>T0ZUB1</accession>
<dbReference type="PANTHER" id="PTHR12049:SF7">
    <property type="entry name" value="PROTEIN ARGININE METHYLTRANSFERASE NDUFAF7, MITOCHONDRIAL"/>
    <property type="match status" value="1"/>
</dbReference>
<evidence type="ECO:0000256" key="1">
    <source>
        <dbReference type="ARBA" id="ARBA00004173"/>
    </source>
</evidence>
<dbReference type="GO" id="GO:0035243">
    <property type="term" value="F:protein-arginine omega-N symmetric methyltransferase activity"/>
    <property type="evidence" value="ECO:0007669"/>
    <property type="project" value="TreeGrafter"/>
</dbReference>
<dbReference type="Gene3D" id="3.40.50.12710">
    <property type="match status" value="1"/>
</dbReference>
<dbReference type="GO" id="GO:0032259">
    <property type="term" value="P:methylation"/>
    <property type="evidence" value="ECO:0007669"/>
    <property type="project" value="UniProtKB-KW"/>
</dbReference>
<dbReference type="AlphaFoldDB" id="T0ZUB1"/>
<dbReference type="EMBL" id="AUZZ01005817">
    <property type="protein sequence ID" value="EQD48182.1"/>
    <property type="molecule type" value="Genomic_DNA"/>
</dbReference>
<name>T0ZUB1_9ZZZZ</name>
<evidence type="ECO:0000256" key="2">
    <source>
        <dbReference type="ARBA" id="ARBA00022603"/>
    </source>
</evidence>
<reference evidence="5" key="2">
    <citation type="journal article" date="2014" name="ISME J.">
        <title>Microbial stratification in low pH oxic and suboxic macroscopic growths along an acid mine drainage.</title>
        <authorList>
            <person name="Mendez-Garcia C."/>
            <person name="Mesa V."/>
            <person name="Sprenger R.R."/>
            <person name="Richter M."/>
            <person name="Diez M.S."/>
            <person name="Solano J."/>
            <person name="Bargiela R."/>
            <person name="Golyshina O.V."/>
            <person name="Manteca A."/>
            <person name="Ramos J.L."/>
            <person name="Gallego J.R."/>
            <person name="Llorente I."/>
            <person name="Martins Dos Santos V.A."/>
            <person name="Jensen O.N."/>
            <person name="Pelaez A.I."/>
            <person name="Sanchez J."/>
            <person name="Ferrer M."/>
        </authorList>
    </citation>
    <scope>NUCLEOTIDE SEQUENCE</scope>
</reference>
<protein>
    <submittedName>
        <fullName evidence="5">Protein containing DUF185</fullName>
    </submittedName>
</protein>
<evidence type="ECO:0000256" key="4">
    <source>
        <dbReference type="ARBA" id="ARBA00023128"/>
    </source>
</evidence>
<evidence type="ECO:0000313" key="5">
    <source>
        <dbReference type="EMBL" id="EQD48182.1"/>
    </source>
</evidence>
<proteinExistence type="predicted"/>
<organism evidence="5">
    <name type="scientific">mine drainage metagenome</name>
    <dbReference type="NCBI Taxonomy" id="410659"/>
    <lineage>
        <taxon>unclassified sequences</taxon>
        <taxon>metagenomes</taxon>
        <taxon>ecological metagenomes</taxon>
    </lineage>
</organism>
<comment type="subcellular location">
    <subcellularLocation>
        <location evidence="1">Mitochondrion</location>
    </subcellularLocation>
</comment>
<dbReference type="InterPro" id="IPR029063">
    <property type="entry name" value="SAM-dependent_MTases_sf"/>
</dbReference>